<gene>
    <name evidence="1" type="ORF">SS50377_16670</name>
    <name evidence="2" type="ORF">SS50377_20957</name>
</gene>
<sequence>MQVIFYEKQARKLYGITIDEQVCPLKLEDKQNLALCIPKRKILQKILKLSSLLPGKIVINDISTYIAVIQYPECLEEMTENTITDSIPDIQILFEFILKQKLVLIIPNIDINAKQIVSSLLYQKFGAVYDKSNKSSKCGFIFNNYNQLEYCLNSLTGNDQQLLVQEFDITSESEVSIVLSSLFVENRALYTIDEKYEPTQYNITIETYQQLLDQLTNDCFDSYLLKFKNITLDDVIAEEINVYYEKLTQRYQLEAIAEVENFINFKCFDLGIYTDYHKINPSQRYATKISSLKRIDYLHDTINKEFSQI</sequence>
<dbReference type="EMBL" id="AUWU02000001">
    <property type="protein sequence ID" value="KAH0577603.1"/>
    <property type="molecule type" value="Genomic_DNA"/>
</dbReference>
<accession>V6LGH3</accession>
<dbReference type="VEuPathDB" id="GiardiaDB:SS50377_20957"/>
<evidence type="ECO:0000313" key="3">
    <source>
        <dbReference type="Proteomes" id="UP000018208"/>
    </source>
</evidence>
<keyword evidence="3" id="KW-1185">Reference proteome</keyword>
<reference evidence="1 2" key="1">
    <citation type="journal article" date="2014" name="PLoS Genet.">
        <title>The Genome of Spironucleus salmonicida Highlights a Fish Pathogen Adapted to Fluctuating Environments.</title>
        <authorList>
            <person name="Xu F."/>
            <person name="Jerlstrom-Hultqvist J."/>
            <person name="Einarsson E."/>
            <person name="Astvaldsson A."/>
            <person name="Svard S.G."/>
            <person name="Andersson J.O."/>
        </authorList>
    </citation>
    <scope>NUCLEOTIDE SEQUENCE</scope>
    <source>
        <strain evidence="2">ATCC 50377</strain>
    </source>
</reference>
<reference evidence="2" key="2">
    <citation type="submission" date="2020-12" db="EMBL/GenBank/DDBJ databases">
        <title>New Spironucleus salmonicida genome in near-complete chromosomes.</title>
        <authorList>
            <person name="Xu F."/>
            <person name="Kurt Z."/>
            <person name="Jimenez-Gonzalez A."/>
            <person name="Astvaldsson A."/>
            <person name="Andersson J.O."/>
            <person name="Svard S.G."/>
        </authorList>
    </citation>
    <scope>NUCLEOTIDE SEQUENCE</scope>
    <source>
        <strain evidence="2">ATCC 50377</strain>
    </source>
</reference>
<dbReference type="Proteomes" id="UP000018208">
    <property type="component" value="Unassembled WGS sequence"/>
</dbReference>
<organism evidence="1">
    <name type="scientific">Spironucleus salmonicida</name>
    <dbReference type="NCBI Taxonomy" id="348837"/>
    <lineage>
        <taxon>Eukaryota</taxon>
        <taxon>Metamonada</taxon>
        <taxon>Diplomonadida</taxon>
        <taxon>Hexamitidae</taxon>
        <taxon>Hexamitinae</taxon>
        <taxon>Spironucleus</taxon>
    </lineage>
</organism>
<dbReference type="AlphaFoldDB" id="V6LGH3"/>
<dbReference type="EMBL" id="KI546135">
    <property type="protein sequence ID" value="EST43627.1"/>
    <property type="molecule type" value="Genomic_DNA"/>
</dbReference>
<name>V6LGH3_9EUKA</name>
<protein>
    <submittedName>
        <fullName evidence="1">Uncharacterized protein</fullName>
    </submittedName>
</protein>
<evidence type="ECO:0000313" key="2">
    <source>
        <dbReference type="EMBL" id="KAH0577603.1"/>
    </source>
</evidence>
<proteinExistence type="predicted"/>
<evidence type="ECO:0000313" key="1">
    <source>
        <dbReference type="EMBL" id="EST43627.1"/>
    </source>
</evidence>